<protein>
    <recommendedName>
        <fullName evidence="3">Protein kilB</fullName>
    </recommendedName>
</protein>
<evidence type="ECO:0008006" key="3">
    <source>
        <dbReference type="Google" id="ProtNLM"/>
    </source>
</evidence>
<accession>A0ABW2WKF6</accession>
<dbReference type="EMBL" id="JBHTGL010000005">
    <property type="protein sequence ID" value="MFD0622010.1"/>
    <property type="molecule type" value="Genomic_DNA"/>
</dbReference>
<sequence length="155" mass="16315">MLATAIAVLGTLLGTVVAGAFQQKSASRAATAAATEQLRRERLAAVTELAAAAADHQLAMWMRGEAQFSGATPERVEELRSIAHATRSAITRPLVAVQVLIPDPTVRAAAHDMVAATYWMRDADTSTEALVAAQTEARASHDRFVDAAAAYLTTA</sequence>
<reference evidence="2" key="1">
    <citation type="journal article" date="2019" name="Int. J. Syst. Evol. Microbiol.">
        <title>The Global Catalogue of Microorganisms (GCM) 10K type strain sequencing project: providing services to taxonomists for standard genome sequencing and annotation.</title>
        <authorList>
            <consortium name="The Broad Institute Genomics Platform"/>
            <consortium name="The Broad Institute Genome Sequencing Center for Infectious Disease"/>
            <person name="Wu L."/>
            <person name="Ma J."/>
        </authorList>
    </citation>
    <scope>NUCLEOTIDE SEQUENCE [LARGE SCALE GENOMIC DNA]</scope>
    <source>
        <strain evidence="2">JCM 12607</strain>
    </source>
</reference>
<dbReference type="Proteomes" id="UP001596915">
    <property type="component" value="Unassembled WGS sequence"/>
</dbReference>
<gene>
    <name evidence="1" type="ORF">ACFQ2K_03550</name>
</gene>
<comment type="caution">
    <text evidence="1">The sequence shown here is derived from an EMBL/GenBank/DDBJ whole genome shotgun (WGS) entry which is preliminary data.</text>
</comment>
<evidence type="ECO:0000313" key="2">
    <source>
        <dbReference type="Proteomes" id="UP001596915"/>
    </source>
</evidence>
<keyword evidence="2" id="KW-1185">Reference proteome</keyword>
<organism evidence="1 2">
    <name type="scientific">Streptomyces sanglieri</name>
    <dbReference type="NCBI Taxonomy" id="193460"/>
    <lineage>
        <taxon>Bacteria</taxon>
        <taxon>Bacillati</taxon>
        <taxon>Actinomycetota</taxon>
        <taxon>Actinomycetes</taxon>
        <taxon>Kitasatosporales</taxon>
        <taxon>Streptomycetaceae</taxon>
        <taxon>Streptomyces</taxon>
    </lineage>
</organism>
<proteinExistence type="predicted"/>
<name>A0ABW2WKF6_9ACTN</name>
<evidence type="ECO:0000313" key="1">
    <source>
        <dbReference type="EMBL" id="MFD0622010.1"/>
    </source>
</evidence>